<dbReference type="GO" id="GO:0030247">
    <property type="term" value="F:polysaccharide binding"/>
    <property type="evidence" value="ECO:0007669"/>
    <property type="project" value="InterPro"/>
</dbReference>
<dbReference type="InterPro" id="IPR025287">
    <property type="entry name" value="WAK_GUB"/>
</dbReference>
<evidence type="ECO:0000256" key="3">
    <source>
        <dbReference type="ARBA" id="ARBA00022729"/>
    </source>
</evidence>
<feature type="domain" description="Protein kinase" evidence="11">
    <location>
        <begin position="334"/>
        <end position="607"/>
    </location>
</feature>
<proteinExistence type="predicted"/>
<organism evidence="12 13">
    <name type="scientific">Trifolium medium</name>
    <dbReference type="NCBI Taxonomy" id="97028"/>
    <lineage>
        <taxon>Eukaryota</taxon>
        <taxon>Viridiplantae</taxon>
        <taxon>Streptophyta</taxon>
        <taxon>Embryophyta</taxon>
        <taxon>Tracheophyta</taxon>
        <taxon>Spermatophyta</taxon>
        <taxon>Magnoliopsida</taxon>
        <taxon>eudicotyledons</taxon>
        <taxon>Gunneridae</taxon>
        <taxon>Pentapetalae</taxon>
        <taxon>rosids</taxon>
        <taxon>fabids</taxon>
        <taxon>Fabales</taxon>
        <taxon>Fabaceae</taxon>
        <taxon>Papilionoideae</taxon>
        <taxon>50 kb inversion clade</taxon>
        <taxon>NPAAA clade</taxon>
        <taxon>Hologalegina</taxon>
        <taxon>IRL clade</taxon>
        <taxon>Trifolieae</taxon>
        <taxon>Trifolium</taxon>
    </lineage>
</organism>
<keyword evidence="5" id="KW-0067">ATP-binding</keyword>
<dbReference type="EC" id="2.7.11.1" evidence="2"/>
<keyword evidence="12" id="KW-0418">Kinase</keyword>
<evidence type="ECO:0000256" key="8">
    <source>
        <dbReference type="ARBA" id="ARBA00048679"/>
    </source>
</evidence>
<dbReference type="Gene3D" id="3.30.200.20">
    <property type="entry name" value="Phosphorylase Kinase, domain 1"/>
    <property type="match status" value="1"/>
</dbReference>
<dbReference type="PROSITE" id="PS00108">
    <property type="entry name" value="PROTEIN_KINASE_ST"/>
    <property type="match status" value="1"/>
</dbReference>
<dbReference type="PROSITE" id="PS50011">
    <property type="entry name" value="PROTEIN_KINASE_DOM"/>
    <property type="match status" value="1"/>
</dbReference>
<comment type="catalytic activity">
    <reaction evidence="7">
        <text>L-threonyl-[protein] + ATP = O-phospho-L-threonyl-[protein] + ADP + H(+)</text>
        <dbReference type="Rhea" id="RHEA:46608"/>
        <dbReference type="Rhea" id="RHEA-COMP:11060"/>
        <dbReference type="Rhea" id="RHEA-COMP:11605"/>
        <dbReference type="ChEBI" id="CHEBI:15378"/>
        <dbReference type="ChEBI" id="CHEBI:30013"/>
        <dbReference type="ChEBI" id="CHEBI:30616"/>
        <dbReference type="ChEBI" id="CHEBI:61977"/>
        <dbReference type="ChEBI" id="CHEBI:456216"/>
        <dbReference type="EC" id="2.7.11.1"/>
    </reaction>
</comment>
<feature type="compositionally biased region" description="Polar residues" evidence="9">
    <location>
        <begin position="654"/>
        <end position="663"/>
    </location>
</feature>
<evidence type="ECO:0000256" key="6">
    <source>
        <dbReference type="ARBA" id="ARBA00023180"/>
    </source>
</evidence>
<dbReference type="EMBL" id="LXQA010000644">
    <property type="protein sequence ID" value="MCH80068.1"/>
    <property type="molecule type" value="Genomic_DNA"/>
</dbReference>
<sequence>MPSPLLMLSFSLVFLSTFFQTNSISATEIHTLCAPFSCGKFTEIRYPFWSLQKQENYCGLPEFKLDCQNGSLTLDIKSQKFHILDLNQSSKVLRIAREDILYGATTTTSCPFQYTDVDISQTFFQYTSNDANYTLLFECGPFPKPSSSTPILDYIEQINCHYKEGEDKFAYLALSSKIVDWDVLKCKKNVYVPGLNTSSTTMFQTLENGFEVQWSVSGEEICHGCVKSGEGCGYDTTKNEVICISPKKSEASNWKRKVILGIVSIVLATLAVSTAIYFYRRQNNGGSTDSYVQSISLTSQPSHSEQGSRRINKSQNFGVQHFTFSDLEQATNKFDRENQLGDGGCAAVFYGKLDTDGRHVAVKRYFEYNGERDEQYVSEVKILAGLKHPNLVSLYGCTSRESREPLLVYEYVCNGTLAEHLDGSKETLDWNTRMRIAVETACALQYLHASNVIHRDIKSTNILLDAERHVKLADFGQSCALTDNNGSPGSTPLRGTPGYIDPEFKQFHKLTFASDVFSYGVVMLELLTSLPPYAIWKKSEELLYTWALDRYQNNALHEIVDSTLGFHSDANLHQKINSFADIAFSCLQSKSSDRPSMAEVLERLMEIESDPPENERQDDAVQSDPPENERQDDAIQSDPPENERQDDAVPLLNNDPSTSSMAMDTSKRYYVTAPC</sequence>
<evidence type="ECO:0000256" key="7">
    <source>
        <dbReference type="ARBA" id="ARBA00047899"/>
    </source>
</evidence>
<keyword evidence="3 10" id="KW-0732">Signal</keyword>
<evidence type="ECO:0000256" key="2">
    <source>
        <dbReference type="ARBA" id="ARBA00012513"/>
    </source>
</evidence>
<name>A0A392LZA9_9FABA</name>
<reference evidence="12 13" key="1">
    <citation type="journal article" date="2018" name="Front. Plant Sci.">
        <title>Red Clover (Trifolium pratense) and Zigzag Clover (T. medium) - A Picture of Genomic Similarities and Differences.</title>
        <authorList>
            <person name="Dluhosova J."/>
            <person name="Istvanek J."/>
            <person name="Nedelnik J."/>
            <person name="Repkova J."/>
        </authorList>
    </citation>
    <scope>NUCLEOTIDE SEQUENCE [LARGE SCALE GENOMIC DNA]</scope>
    <source>
        <strain evidence="13">cv. 10/8</strain>
        <tissue evidence="12">Leaf</tissue>
    </source>
</reference>
<evidence type="ECO:0000256" key="10">
    <source>
        <dbReference type="SAM" id="SignalP"/>
    </source>
</evidence>
<evidence type="ECO:0000259" key="11">
    <source>
        <dbReference type="PROSITE" id="PS50011"/>
    </source>
</evidence>
<dbReference type="GO" id="GO:0005524">
    <property type="term" value="F:ATP binding"/>
    <property type="evidence" value="ECO:0007669"/>
    <property type="project" value="UniProtKB-KW"/>
</dbReference>
<dbReference type="Pfam" id="PF13947">
    <property type="entry name" value="GUB_WAK_bind"/>
    <property type="match status" value="1"/>
</dbReference>
<dbReference type="SUPFAM" id="SSF56112">
    <property type="entry name" value="Protein kinase-like (PK-like)"/>
    <property type="match status" value="1"/>
</dbReference>
<dbReference type="InterPro" id="IPR000719">
    <property type="entry name" value="Prot_kinase_dom"/>
</dbReference>
<dbReference type="InterPro" id="IPR008271">
    <property type="entry name" value="Ser/Thr_kinase_AS"/>
</dbReference>
<dbReference type="InterPro" id="IPR032872">
    <property type="entry name" value="WAK_assoc_C"/>
</dbReference>
<protein>
    <recommendedName>
        <fullName evidence="2">non-specific serine/threonine protein kinase</fullName>
        <ecNumber evidence="2">2.7.11.1</ecNumber>
    </recommendedName>
</protein>
<dbReference type="PANTHER" id="PTHR46008">
    <property type="entry name" value="LEAF RUST 10 DISEASE-RESISTANCE LOCUS RECEPTOR-LIKE PROTEIN KINASE-LIKE 1.4"/>
    <property type="match status" value="1"/>
</dbReference>
<dbReference type="Pfam" id="PF14380">
    <property type="entry name" value="WAK_assoc"/>
    <property type="match status" value="1"/>
</dbReference>
<evidence type="ECO:0000313" key="13">
    <source>
        <dbReference type="Proteomes" id="UP000265520"/>
    </source>
</evidence>
<keyword evidence="4" id="KW-0547">Nucleotide-binding</keyword>
<keyword evidence="12" id="KW-0808">Transferase</keyword>
<comment type="catalytic activity">
    <reaction evidence="8">
        <text>L-seryl-[protein] + ATP = O-phospho-L-seryl-[protein] + ADP + H(+)</text>
        <dbReference type="Rhea" id="RHEA:17989"/>
        <dbReference type="Rhea" id="RHEA-COMP:9863"/>
        <dbReference type="Rhea" id="RHEA-COMP:11604"/>
        <dbReference type="ChEBI" id="CHEBI:15378"/>
        <dbReference type="ChEBI" id="CHEBI:29999"/>
        <dbReference type="ChEBI" id="CHEBI:30616"/>
        <dbReference type="ChEBI" id="CHEBI:83421"/>
        <dbReference type="ChEBI" id="CHEBI:456216"/>
        <dbReference type="EC" id="2.7.11.1"/>
    </reaction>
</comment>
<dbReference type="Pfam" id="PF00069">
    <property type="entry name" value="Pkinase"/>
    <property type="match status" value="1"/>
</dbReference>
<feature type="chain" id="PRO_5017406070" description="non-specific serine/threonine protein kinase" evidence="10">
    <location>
        <begin position="27"/>
        <end position="675"/>
    </location>
</feature>
<feature type="region of interest" description="Disordered" evidence="9">
    <location>
        <begin position="608"/>
        <end position="675"/>
    </location>
</feature>
<keyword evidence="6" id="KW-0325">Glycoprotein</keyword>
<evidence type="ECO:0000256" key="9">
    <source>
        <dbReference type="SAM" id="MobiDB-lite"/>
    </source>
</evidence>
<comment type="subcellular location">
    <subcellularLocation>
        <location evidence="1">Membrane</location>
        <topology evidence="1">Single-pass membrane protein</topology>
    </subcellularLocation>
</comment>
<dbReference type="InterPro" id="IPR011009">
    <property type="entry name" value="Kinase-like_dom_sf"/>
</dbReference>
<evidence type="ECO:0000256" key="1">
    <source>
        <dbReference type="ARBA" id="ARBA00004167"/>
    </source>
</evidence>
<evidence type="ECO:0000256" key="5">
    <source>
        <dbReference type="ARBA" id="ARBA00022840"/>
    </source>
</evidence>
<dbReference type="AlphaFoldDB" id="A0A392LZA9"/>
<keyword evidence="13" id="KW-1185">Reference proteome</keyword>
<feature type="signal peptide" evidence="10">
    <location>
        <begin position="1"/>
        <end position="26"/>
    </location>
</feature>
<dbReference type="Proteomes" id="UP000265520">
    <property type="component" value="Unassembled WGS sequence"/>
</dbReference>
<comment type="caution">
    <text evidence="12">The sequence shown here is derived from an EMBL/GenBank/DDBJ whole genome shotgun (WGS) entry which is preliminary data.</text>
</comment>
<accession>A0A392LZA9</accession>
<evidence type="ECO:0000256" key="4">
    <source>
        <dbReference type="ARBA" id="ARBA00022741"/>
    </source>
</evidence>
<dbReference type="SMART" id="SM00220">
    <property type="entry name" value="S_TKc"/>
    <property type="match status" value="1"/>
</dbReference>
<evidence type="ECO:0000313" key="12">
    <source>
        <dbReference type="EMBL" id="MCH80068.1"/>
    </source>
</evidence>
<dbReference type="Gene3D" id="1.10.510.10">
    <property type="entry name" value="Transferase(Phosphotransferase) domain 1"/>
    <property type="match status" value="1"/>
</dbReference>
<gene>
    <name evidence="12" type="ORF">A2U01_0000830</name>
</gene>
<dbReference type="GO" id="GO:0016020">
    <property type="term" value="C:membrane"/>
    <property type="evidence" value="ECO:0007669"/>
    <property type="project" value="UniProtKB-SubCell"/>
</dbReference>
<dbReference type="GO" id="GO:0004674">
    <property type="term" value="F:protein serine/threonine kinase activity"/>
    <property type="evidence" value="ECO:0007669"/>
    <property type="project" value="UniProtKB-EC"/>
</dbReference>
<dbReference type="PANTHER" id="PTHR46008:SF20">
    <property type="entry name" value="PROTEIN KINASE DOMAIN-CONTAINING PROTEIN"/>
    <property type="match status" value="1"/>
</dbReference>